<gene>
    <name evidence="1" type="ordered locus">UWK_03463</name>
</gene>
<dbReference type="Proteomes" id="UP000011721">
    <property type="component" value="Chromosome"/>
</dbReference>
<dbReference type="OrthoDB" id="281538at2"/>
<proteinExistence type="predicted"/>
<dbReference type="eggNOG" id="COG2921">
    <property type="taxonomic scope" value="Bacteria"/>
</dbReference>
<protein>
    <recommendedName>
        <fullName evidence="3">DUF493 domain-containing protein</fullName>
    </recommendedName>
</protein>
<dbReference type="Pfam" id="PF04359">
    <property type="entry name" value="DUF493"/>
    <property type="match status" value="1"/>
</dbReference>
<name>M1NK84_DESSD</name>
<reference evidence="2" key="1">
    <citation type="journal article" date="2013" name="Stand. Genomic Sci.">
        <title>Complete genome sequence of Desulfocapsa sulfexigens, a marine deltaproteobacterium specialized in disproportionating inorganic sulfur compounds.</title>
        <authorList>
            <person name="Finster K.W."/>
            <person name="Kjeldsen K.U."/>
            <person name="Kube M."/>
            <person name="Reinhardt R."/>
            <person name="Mussmann M."/>
            <person name="Amann R."/>
            <person name="Schreiber L."/>
        </authorList>
    </citation>
    <scope>NUCLEOTIDE SEQUENCE [LARGE SCALE GENOMIC DNA]</scope>
    <source>
        <strain evidence="2">DSM 10523 / SB164P1</strain>
    </source>
</reference>
<dbReference type="EMBL" id="CP003985">
    <property type="protein sequence ID" value="AGF79979.1"/>
    <property type="molecule type" value="Genomic_DNA"/>
</dbReference>
<evidence type="ECO:0000313" key="1">
    <source>
        <dbReference type="EMBL" id="AGF79979.1"/>
    </source>
</evidence>
<dbReference type="Gene3D" id="3.30.70.260">
    <property type="match status" value="1"/>
</dbReference>
<dbReference type="HOGENOM" id="CLU_161438_3_0_7"/>
<dbReference type="SUPFAM" id="SSF117991">
    <property type="entry name" value="YbeD/HP0495-like"/>
    <property type="match status" value="1"/>
</dbReference>
<accession>M1NK84</accession>
<organism evidence="1 2">
    <name type="scientific">Desulfocapsa sulfexigens (strain DSM 10523 / SB164P1)</name>
    <dbReference type="NCBI Taxonomy" id="1167006"/>
    <lineage>
        <taxon>Bacteria</taxon>
        <taxon>Pseudomonadati</taxon>
        <taxon>Thermodesulfobacteriota</taxon>
        <taxon>Desulfobulbia</taxon>
        <taxon>Desulfobulbales</taxon>
        <taxon>Desulfocapsaceae</taxon>
        <taxon>Desulfocapsa</taxon>
    </lineage>
</organism>
<sequence>MNIDPFPKPFSCKEKPSIQYPCSWTYKVIGLNENALRQAIKTVTGDRNLLITRSHTSSGGKYCSLNVELVVEDDETRLKFYQHLKNHAAVKVVM</sequence>
<dbReference type="RefSeq" id="WP_015405661.1">
    <property type="nucleotide sequence ID" value="NC_020304.1"/>
</dbReference>
<dbReference type="InterPro" id="IPR027471">
    <property type="entry name" value="YbeD-like_sf"/>
</dbReference>
<dbReference type="KEGG" id="dsf:UWK_03463"/>
<evidence type="ECO:0008006" key="3">
    <source>
        <dbReference type="Google" id="ProtNLM"/>
    </source>
</evidence>
<keyword evidence="2" id="KW-1185">Reference proteome</keyword>
<dbReference type="InterPro" id="IPR007454">
    <property type="entry name" value="UPF0250_YbeD-like"/>
</dbReference>
<dbReference type="STRING" id="1167006.UWK_03463"/>
<dbReference type="AlphaFoldDB" id="M1NK84"/>
<evidence type="ECO:0000313" key="2">
    <source>
        <dbReference type="Proteomes" id="UP000011721"/>
    </source>
</evidence>